<dbReference type="PROSITE" id="PS50883">
    <property type="entry name" value="EAL"/>
    <property type="match status" value="1"/>
</dbReference>
<dbReference type="Pfam" id="PF00563">
    <property type="entry name" value="EAL"/>
    <property type="match status" value="1"/>
</dbReference>
<dbReference type="SUPFAM" id="SSF141868">
    <property type="entry name" value="EAL domain-like"/>
    <property type="match status" value="1"/>
</dbReference>
<dbReference type="Gene3D" id="3.20.20.450">
    <property type="entry name" value="EAL domain"/>
    <property type="match status" value="1"/>
</dbReference>
<dbReference type="CDD" id="cd01948">
    <property type="entry name" value="EAL"/>
    <property type="match status" value="1"/>
</dbReference>
<dbReference type="CDD" id="cd01949">
    <property type="entry name" value="GGDEF"/>
    <property type="match status" value="1"/>
</dbReference>
<name>A0A809S4B4_9PROT</name>
<feature type="domain" description="EAL" evidence="1">
    <location>
        <begin position="122"/>
        <end position="376"/>
    </location>
</feature>
<dbReference type="InterPro" id="IPR029787">
    <property type="entry name" value="Nucleotide_cyclase"/>
</dbReference>
<protein>
    <recommendedName>
        <fullName evidence="5">Diguanylate cyclase/phosphodiesterase</fullName>
    </recommendedName>
</protein>
<dbReference type="SUPFAM" id="SSF55073">
    <property type="entry name" value="Nucleotide cyclase"/>
    <property type="match status" value="1"/>
</dbReference>
<dbReference type="SMART" id="SM00267">
    <property type="entry name" value="GGDEF"/>
    <property type="match status" value="1"/>
</dbReference>
<dbReference type="InterPro" id="IPR052155">
    <property type="entry name" value="Biofilm_reg_signaling"/>
</dbReference>
<dbReference type="AlphaFoldDB" id="A0A809S4B4"/>
<gene>
    <name evidence="3" type="ORF">SFSGTM_24760</name>
</gene>
<reference evidence="4" key="1">
    <citation type="submission" date="2019-11" db="EMBL/GenBank/DDBJ databases">
        <title>Isolation and characterization of a novel species in the genus Sulfuriferula.</title>
        <authorList>
            <person name="Mochizuki J."/>
            <person name="Kojima H."/>
            <person name="Fukui M."/>
        </authorList>
    </citation>
    <scope>NUCLEOTIDE SEQUENCE [LARGE SCALE GENOMIC DNA]</scope>
    <source>
        <strain evidence="4">SGTM</strain>
    </source>
</reference>
<dbReference type="EMBL" id="AP021881">
    <property type="protein sequence ID" value="BBP01768.1"/>
    <property type="molecule type" value="Genomic_DNA"/>
</dbReference>
<keyword evidence="4" id="KW-1185">Reference proteome</keyword>
<evidence type="ECO:0008006" key="5">
    <source>
        <dbReference type="Google" id="ProtNLM"/>
    </source>
</evidence>
<sequence length="383" mass="43004">MLLQLVGQRLVHSVRKNDSVARMGGDEFVIIMEDLSECPHEAINQVEVFTQKILTILNQPYQLLSNTRHSTPSIGVTMISNHKLTIDELMKRADIAMYSAKKAGRNNIRFFDPDMQAAVEQRSTMEVCLNHALAQQQFMLYYQPQVNNDGVIVGAEALLRWLHPVNGIINPADFIPIAEETGLIIPIGLWVLETACHQLKLWESDTAKTALHLAINVSSRQFQHPDFVEQVTTVIYKSGINPTQLKLELTESMVIGNINEIINKMQALKKLGVKFSMDDFGTGHSSLSSLKKLPLDQLKIDQSFVHDIASDHDSAIIVQTIIAMASNLGMDVIAEGVETEEQRNFLNEHHCLNFQGYLFGKPVPVDQFEQILKHNPDLTSMNI</sequence>
<dbReference type="InterPro" id="IPR035919">
    <property type="entry name" value="EAL_sf"/>
</dbReference>
<dbReference type="Proteomes" id="UP000463939">
    <property type="component" value="Chromosome"/>
</dbReference>
<organism evidence="3 4">
    <name type="scientific">Sulfuriferula nivalis</name>
    <dbReference type="NCBI Taxonomy" id="2675298"/>
    <lineage>
        <taxon>Bacteria</taxon>
        <taxon>Pseudomonadati</taxon>
        <taxon>Pseudomonadota</taxon>
        <taxon>Betaproteobacteria</taxon>
        <taxon>Nitrosomonadales</taxon>
        <taxon>Sulfuricellaceae</taxon>
        <taxon>Sulfuriferula</taxon>
    </lineage>
</organism>
<dbReference type="NCBIfam" id="TIGR00254">
    <property type="entry name" value="GGDEF"/>
    <property type="match status" value="1"/>
</dbReference>
<evidence type="ECO:0000259" key="2">
    <source>
        <dbReference type="PROSITE" id="PS50887"/>
    </source>
</evidence>
<accession>A0A809S4B4</accession>
<feature type="domain" description="GGDEF" evidence="2">
    <location>
        <begin position="1"/>
        <end position="113"/>
    </location>
</feature>
<evidence type="ECO:0000313" key="3">
    <source>
        <dbReference type="EMBL" id="BBP01768.1"/>
    </source>
</evidence>
<dbReference type="Gene3D" id="3.30.70.270">
    <property type="match status" value="1"/>
</dbReference>
<proteinExistence type="predicted"/>
<dbReference type="SMART" id="SM00052">
    <property type="entry name" value="EAL"/>
    <property type="match status" value="1"/>
</dbReference>
<dbReference type="InterPro" id="IPR043128">
    <property type="entry name" value="Rev_trsase/Diguanyl_cyclase"/>
</dbReference>
<dbReference type="PANTHER" id="PTHR44757">
    <property type="entry name" value="DIGUANYLATE CYCLASE DGCP"/>
    <property type="match status" value="1"/>
</dbReference>
<dbReference type="PROSITE" id="PS50887">
    <property type="entry name" value="GGDEF"/>
    <property type="match status" value="1"/>
</dbReference>
<dbReference type="Pfam" id="PF00990">
    <property type="entry name" value="GGDEF"/>
    <property type="match status" value="1"/>
</dbReference>
<evidence type="ECO:0000313" key="4">
    <source>
        <dbReference type="Proteomes" id="UP000463939"/>
    </source>
</evidence>
<dbReference type="PANTHER" id="PTHR44757:SF2">
    <property type="entry name" value="BIOFILM ARCHITECTURE MAINTENANCE PROTEIN MBAA"/>
    <property type="match status" value="1"/>
</dbReference>
<dbReference type="FunFam" id="3.20.20.450:FF:000001">
    <property type="entry name" value="Cyclic di-GMP phosphodiesterase yahA"/>
    <property type="match status" value="1"/>
</dbReference>
<dbReference type="InterPro" id="IPR000160">
    <property type="entry name" value="GGDEF_dom"/>
</dbReference>
<evidence type="ECO:0000259" key="1">
    <source>
        <dbReference type="PROSITE" id="PS50883"/>
    </source>
</evidence>
<dbReference type="InterPro" id="IPR001633">
    <property type="entry name" value="EAL_dom"/>
</dbReference>
<dbReference type="KEGG" id="sniv:SFSGTM_24760"/>